<keyword evidence="6" id="KW-0106">Calcium</keyword>
<dbReference type="EMBL" id="JAPEVA010000110">
    <property type="protein sequence ID" value="KAJ4399268.1"/>
    <property type="molecule type" value="Genomic_DNA"/>
</dbReference>
<keyword evidence="5 8" id="KW-0378">Hydrolase</keyword>
<dbReference type="AlphaFoldDB" id="A0A9W9D3B5"/>
<keyword evidence="10" id="KW-1185">Reference proteome</keyword>
<keyword evidence="2" id="KW-0719">Serine esterase</keyword>
<evidence type="ECO:0000256" key="2">
    <source>
        <dbReference type="ARBA" id="ARBA00022487"/>
    </source>
</evidence>
<evidence type="ECO:0000256" key="4">
    <source>
        <dbReference type="ARBA" id="ARBA00022729"/>
    </source>
</evidence>
<evidence type="ECO:0000256" key="7">
    <source>
        <dbReference type="ARBA" id="ARBA00023157"/>
    </source>
</evidence>
<dbReference type="SUPFAM" id="SSF53474">
    <property type="entry name" value="alpha/beta-Hydrolases"/>
    <property type="match status" value="1"/>
</dbReference>
<dbReference type="Gene3D" id="3.40.50.1820">
    <property type="entry name" value="alpha/beta hydrolase"/>
    <property type="match status" value="1"/>
</dbReference>
<comment type="similarity">
    <text evidence="1 8">Belongs to the tannase family.</text>
</comment>
<accession>A0A9W9D3B5</accession>
<keyword evidence="4" id="KW-0732">Signal</keyword>
<comment type="caution">
    <text evidence="9">The sequence shown here is derived from an EMBL/GenBank/DDBJ whole genome shotgun (WGS) entry which is preliminary data.</text>
</comment>
<proteinExistence type="inferred from homology"/>
<keyword evidence="3" id="KW-0479">Metal-binding</keyword>
<dbReference type="PANTHER" id="PTHR33938">
    <property type="entry name" value="FERULOYL ESTERASE B-RELATED"/>
    <property type="match status" value="1"/>
</dbReference>
<evidence type="ECO:0000256" key="3">
    <source>
        <dbReference type="ARBA" id="ARBA00022723"/>
    </source>
</evidence>
<reference evidence="9" key="1">
    <citation type="submission" date="2022-10" db="EMBL/GenBank/DDBJ databases">
        <title>Tapping the CABI collections for fungal endophytes: first genome assemblies for Collariella, Neodidymelliopsis, Ascochyta clinopodiicola, Didymella pomorum, Didymosphaeria variabile, Neocosmospora piperis and Neocucurbitaria cava.</title>
        <authorList>
            <person name="Hill R."/>
        </authorList>
    </citation>
    <scope>NUCLEOTIDE SEQUENCE</scope>
    <source>
        <strain evidence="9">IMI 355091</strain>
    </source>
</reference>
<dbReference type="Pfam" id="PF07519">
    <property type="entry name" value="Tannase"/>
    <property type="match status" value="2"/>
</dbReference>
<evidence type="ECO:0000256" key="8">
    <source>
        <dbReference type="RuleBase" id="RU361238"/>
    </source>
</evidence>
<dbReference type="OrthoDB" id="3039123at2759"/>
<evidence type="ECO:0000256" key="6">
    <source>
        <dbReference type="ARBA" id="ARBA00022837"/>
    </source>
</evidence>
<protein>
    <recommendedName>
        <fullName evidence="8">Carboxylic ester hydrolase</fullName>
        <ecNumber evidence="8">3.1.1.-</ecNumber>
    </recommendedName>
</protein>
<name>A0A9W9D3B5_9PLEO</name>
<dbReference type="GO" id="GO:0046872">
    <property type="term" value="F:metal ion binding"/>
    <property type="evidence" value="ECO:0007669"/>
    <property type="project" value="UniProtKB-KW"/>
</dbReference>
<evidence type="ECO:0000313" key="10">
    <source>
        <dbReference type="Proteomes" id="UP001140510"/>
    </source>
</evidence>
<organism evidence="9 10">
    <name type="scientific">Didymella pomorum</name>
    <dbReference type="NCBI Taxonomy" id="749634"/>
    <lineage>
        <taxon>Eukaryota</taxon>
        <taxon>Fungi</taxon>
        <taxon>Dikarya</taxon>
        <taxon>Ascomycota</taxon>
        <taxon>Pezizomycotina</taxon>
        <taxon>Dothideomycetes</taxon>
        <taxon>Pleosporomycetidae</taxon>
        <taxon>Pleosporales</taxon>
        <taxon>Pleosporineae</taxon>
        <taxon>Didymellaceae</taxon>
        <taxon>Didymella</taxon>
    </lineage>
</organism>
<keyword evidence="7" id="KW-1015">Disulfide bond</keyword>
<evidence type="ECO:0000313" key="9">
    <source>
        <dbReference type="EMBL" id="KAJ4399268.1"/>
    </source>
</evidence>
<dbReference type="PANTHER" id="PTHR33938:SF13">
    <property type="entry name" value="CARBOXYLIC ESTER HYDROLASE"/>
    <property type="match status" value="1"/>
</dbReference>
<dbReference type="GO" id="GO:0030600">
    <property type="term" value="F:feruloyl esterase activity"/>
    <property type="evidence" value="ECO:0007669"/>
    <property type="project" value="UniProtKB-ARBA"/>
</dbReference>
<evidence type="ECO:0000256" key="5">
    <source>
        <dbReference type="ARBA" id="ARBA00022801"/>
    </source>
</evidence>
<gene>
    <name evidence="9" type="ORF">N0V91_009548</name>
</gene>
<dbReference type="Proteomes" id="UP001140510">
    <property type="component" value="Unassembled WGS sequence"/>
</dbReference>
<sequence length="254" mass="27424">MAGSALLSPGNVNLYALQNLALVSLNDQAVIAEELIKSFYGRPVEHSYWSGYSQGGRQGLMLAQRYPDAYNGIAAAAPAIDWAHFIPATSWAQVIMPITGQYPTKCEIDALTDAAIAACDPLDGVTDGLSATQRTASSTPLRLGEPLPRLFVKKDPAWDYSKIASVDEYAAQLHAGVQEYDSIIGSADPDLSAFRDADGKILMCHGLAYSLIPTKGTEDYYKRVNDTTPRIVDFFRYFEVPGLAHCSSGTGGQH</sequence>
<dbReference type="InterPro" id="IPR029058">
    <property type="entry name" value="AB_hydrolase_fold"/>
</dbReference>
<dbReference type="InterPro" id="IPR011118">
    <property type="entry name" value="Tannase/feruloyl_esterase"/>
</dbReference>
<dbReference type="EC" id="3.1.1.-" evidence="8"/>
<evidence type="ECO:0000256" key="1">
    <source>
        <dbReference type="ARBA" id="ARBA00006249"/>
    </source>
</evidence>